<keyword evidence="2" id="KW-1185">Reference proteome</keyword>
<dbReference type="Proteomes" id="UP001054945">
    <property type="component" value="Unassembled WGS sequence"/>
</dbReference>
<evidence type="ECO:0000313" key="2">
    <source>
        <dbReference type="Proteomes" id="UP001054945"/>
    </source>
</evidence>
<sequence>MLENENNSAPFHSRALRNVMTVVHSPGNHSSTRGFIMFRIAFPSSGRCPLHPKQISEQEEPPWCSWKELRPWYQTMPWYAEEEEQCLHGMAASSMGENPPVLWEDYCSTCYYIPENYVREKGIRPPNMSEHSCTQGLRAFENMFSSPSIDSRTGSLSPLKARKHSEELGNLSLRRARNANALLHHHRKASEK</sequence>
<dbReference type="AlphaFoldDB" id="A0AAV4SDK3"/>
<protein>
    <submittedName>
        <fullName evidence="1">Uncharacterized protein</fullName>
    </submittedName>
</protein>
<dbReference type="EMBL" id="BPLR01009231">
    <property type="protein sequence ID" value="GIY30477.1"/>
    <property type="molecule type" value="Genomic_DNA"/>
</dbReference>
<comment type="caution">
    <text evidence="1">The sequence shown here is derived from an EMBL/GenBank/DDBJ whole genome shotgun (WGS) entry which is preliminary data.</text>
</comment>
<accession>A0AAV4SDK3</accession>
<evidence type="ECO:0000313" key="1">
    <source>
        <dbReference type="EMBL" id="GIY30477.1"/>
    </source>
</evidence>
<reference evidence="1 2" key="1">
    <citation type="submission" date="2021-06" db="EMBL/GenBank/DDBJ databases">
        <title>Caerostris extrusa draft genome.</title>
        <authorList>
            <person name="Kono N."/>
            <person name="Arakawa K."/>
        </authorList>
    </citation>
    <scope>NUCLEOTIDE SEQUENCE [LARGE SCALE GENOMIC DNA]</scope>
</reference>
<proteinExistence type="predicted"/>
<name>A0AAV4SDK3_CAEEX</name>
<organism evidence="1 2">
    <name type="scientific">Caerostris extrusa</name>
    <name type="common">Bark spider</name>
    <name type="synonym">Caerostris bankana</name>
    <dbReference type="NCBI Taxonomy" id="172846"/>
    <lineage>
        <taxon>Eukaryota</taxon>
        <taxon>Metazoa</taxon>
        <taxon>Ecdysozoa</taxon>
        <taxon>Arthropoda</taxon>
        <taxon>Chelicerata</taxon>
        <taxon>Arachnida</taxon>
        <taxon>Araneae</taxon>
        <taxon>Araneomorphae</taxon>
        <taxon>Entelegynae</taxon>
        <taxon>Araneoidea</taxon>
        <taxon>Araneidae</taxon>
        <taxon>Caerostris</taxon>
    </lineage>
</organism>
<gene>
    <name evidence="1" type="ORF">CEXT_440021</name>
</gene>